<evidence type="ECO:0000313" key="3">
    <source>
        <dbReference type="Proteomes" id="UP000000814"/>
    </source>
</evidence>
<keyword evidence="1" id="KW-1133">Transmembrane helix</keyword>
<evidence type="ECO:0000256" key="1">
    <source>
        <dbReference type="SAM" id="Phobius"/>
    </source>
</evidence>
<dbReference type="GeneID" id="44997307"/>
<feature type="transmembrane region" description="Helical" evidence="1">
    <location>
        <begin position="58"/>
        <end position="76"/>
    </location>
</feature>
<gene>
    <name evidence="2" type="ordered locus">CA_C0796</name>
</gene>
<dbReference type="EMBL" id="AE001437">
    <property type="protein sequence ID" value="AAK78772.1"/>
    <property type="molecule type" value="Genomic_DNA"/>
</dbReference>
<proteinExistence type="predicted"/>
<dbReference type="RefSeq" id="WP_010964114.1">
    <property type="nucleotide sequence ID" value="NC_003030.1"/>
</dbReference>
<feature type="transmembrane region" description="Helical" evidence="1">
    <location>
        <begin position="167"/>
        <end position="189"/>
    </location>
</feature>
<feature type="transmembrane region" description="Helical" evidence="1">
    <location>
        <begin position="139"/>
        <end position="161"/>
    </location>
</feature>
<dbReference type="AlphaFoldDB" id="Q97KX0"/>
<dbReference type="Proteomes" id="UP000000814">
    <property type="component" value="Chromosome"/>
</dbReference>
<reference evidence="2 3" key="1">
    <citation type="journal article" date="2001" name="J. Bacteriol.">
        <title>Genome sequence and comparative analysis of the solvent-producing bacterium Clostridium acetobutylicum.</title>
        <authorList>
            <person name="Nolling J."/>
            <person name="Breton G."/>
            <person name="Omelchenko M.V."/>
            <person name="Makarova K.S."/>
            <person name="Zeng Q."/>
            <person name="Gibson R."/>
            <person name="Lee H.M."/>
            <person name="Dubois J."/>
            <person name="Qiu D."/>
            <person name="Hitti J."/>
            <person name="Wolf Y.I."/>
            <person name="Tatusov R.L."/>
            <person name="Sabathe F."/>
            <person name="Doucette-Stamm L."/>
            <person name="Soucaille P."/>
            <person name="Daly M.J."/>
            <person name="Bennett G.N."/>
            <person name="Koonin E.V."/>
            <person name="Smith D.R."/>
        </authorList>
    </citation>
    <scope>NUCLEOTIDE SEQUENCE [LARGE SCALE GENOMIC DNA]</scope>
    <source>
        <strain evidence="3">ATCC 824 / DSM 792 / JCM 1419 / LMG 5710 / VKM B-1787</strain>
    </source>
</reference>
<dbReference type="HOGENOM" id="CLU_095343_0_0_9"/>
<accession>Q97KX0</accession>
<evidence type="ECO:0000313" key="2">
    <source>
        <dbReference type="EMBL" id="AAK78772.1"/>
    </source>
</evidence>
<keyword evidence="1" id="KW-0812">Transmembrane</keyword>
<dbReference type="PANTHER" id="PTHR39650">
    <property type="entry name" value="CDP-ARCHAEOL SYNTHASE"/>
    <property type="match status" value="1"/>
</dbReference>
<dbReference type="STRING" id="272562.CA_C0796"/>
<feature type="transmembrane region" description="Helical" evidence="1">
    <location>
        <begin position="12"/>
        <end position="37"/>
    </location>
</feature>
<organism evidence="2 3">
    <name type="scientific">Clostridium acetobutylicum (strain ATCC 824 / DSM 792 / JCM 1419 / IAM 19013 / LMG 5710 / NBRC 13948 / NRRL B-527 / VKM B-1787 / 2291 / W)</name>
    <dbReference type="NCBI Taxonomy" id="272562"/>
    <lineage>
        <taxon>Bacteria</taxon>
        <taxon>Bacillati</taxon>
        <taxon>Bacillota</taxon>
        <taxon>Clostridia</taxon>
        <taxon>Eubacteriales</taxon>
        <taxon>Clostridiaceae</taxon>
        <taxon>Clostridium</taxon>
    </lineage>
</organism>
<dbReference type="Pfam" id="PF01864">
    <property type="entry name" value="CarS-like"/>
    <property type="match status" value="1"/>
</dbReference>
<keyword evidence="1" id="KW-0472">Membrane</keyword>
<dbReference type="PANTHER" id="PTHR39650:SF1">
    <property type="entry name" value="CDP-ARCHAEOL SYNTHASE"/>
    <property type="match status" value="1"/>
</dbReference>
<dbReference type="PIR" id="A96998">
    <property type="entry name" value="A96998"/>
</dbReference>
<dbReference type="InterPro" id="IPR032690">
    <property type="entry name" value="CarS"/>
</dbReference>
<protein>
    <submittedName>
        <fullName evidence="2">CDP-diglyceride synthetase</fullName>
    </submittedName>
</protein>
<sequence>MKVIVDMYITLFPVILAGIFNMIFVKLPVLNVLKYPIDNNKTLKDGKRIFGDNKTWKGFLGMVVFAAISTVIWGVICSLNKAIYQNNLSYSYHKNIFTFNIILGLALGLAYALCELPNSFFKRRVGIEPGKSINKKNGYVFIIIDQVDSLFGCAFVISLVSSMTLPYYLICVFLGGVTHYILNVLLYLLKLKKNI</sequence>
<dbReference type="OrthoDB" id="1429078at2"/>
<name>Q97KX0_CLOAB</name>
<dbReference type="KEGG" id="cac:CA_C0796"/>
<dbReference type="eggNOG" id="COG0575">
    <property type="taxonomic scope" value="Bacteria"/>
</dbReference>
<dbReference type="PATRIC" id="fig|272562.8.peg.1001"/>
<feature type="transmembrane region" description="Helical" evidence="1">
    <location>
        <begin position="96"/>
        <end position="114"/>
    </location>
</feature>
<keyword evidence="3" id="KW-1185">Reference proteome</keyword>